<evidence type="ECO:0000256" key="4">
    <source>
        <dbReference type="ARBA" id="ARBA00022692"/>
    </source>
</evidence>
<dbReference type="RefSeq" id="WP_197004180.1">
    <property type="nucleotide sequence ID" value="NZ_BONS01000020.1"/>
</dbReference>
<sequence>MSPSSIAFDLISTLATWAATPFGTAATAAAIVLGTLAVRLCLLPVAFAQHRADLRRISVFAKLAEVREDRAAVGELARAEGGGLLRGCLPMLVQIPVFMGLYQLFVSPRVGGHPNTLLEKTLFGVPLGTHLTTATGPHVLVFAALIALLVAVGFASSRLLRPAGPRPTGVVGALSRVMPYASVVTALFLPLAASLYLVTTTAWTVTQTTAPRHFWG</sequence>
<comment type="subunit">
    <text evidence="8">Interacts with the Sec translocase complex via SecD. Specifically interacts with transmembrane segments of nascent integral membrane proteins during membrane integration.</text>
</comment>
<dbReference type="Pfam" id="PF02096">
    <property type="entry name" value="60KD_IMP"/>
    <property type="match status" value="1"/>
</dbReference>
<evidence type="ECO:0000259" key="14">
    <source>
        <dbReference type="Pfam" id="PF02096"/>
    </source>
</evidence>
<dbReference type="InterPro" id="IPR001708">
    <property type="entry name" value="YidC/ALB3/OXA1/COX18"/>
</dbReference>
<name>A0A8J7KJW0_9ACTN</name>
<evidence type="ECO:0000256" key="6">
    <source>
        <dbReference type="ARBA" id="ARBA00023136"/>
    </source>
</evidence>
<keyword evidence="6 13" id="KW-0472">Membrane</keyword>
<evidence type="ECO:0000256" key="1">
    <source>
        <dbReference type="ARBA" id="ARBA00004141"/>
    </source>
</evidence>
<comment type="similarity">
    <text evidence="2">Belongs to the OXA1/ALB3/YidC family. Type 1 subfamily.</text>
</comment>
<feature type="transmembrane region" description="Helical" evidence="13">
    <location>
        <begin position="177"/>
        <end position="198"/>
    </location>
</feature>
<keyword evidence="5 13" id="KW-1133">Transmembrane helix</keyword>
<dbReference type="Proteomes" id="UP000622552">
    <property type="component" value="Unassembled WGS sequence"/>
</dbReference>
<evidence type="ECO:0000256" key="9">
    <source>
        <dbReference type="ARBA" id="ARBA00031538"/>
    </source>
</evidence>
<evidence type="ECO:0000256" key="2">
    <source>
        <dbReference type="ARBA" id="ARBA00010527"/>
    </source>
</evidence>
<dbReference type="GO" id="GO:0032977">
    <property type="term" value="F:membrane insertase activity"/>
    <property type="evidence" value="ECO:0007669"/>
    <property type="project" value="InterPro"/>
</dbReference>
<evidence type="ECO:0000256" key="13">
    <source>
        <dbReference type="SAM" id="Phobius"/>
    </source>
</evidence>
<proteinExistence type="inferred from homology"/>
<evidence type="ECO:0000256" key="12">
    <source>
        <dbReference type="RuleBase" id="RU003945"/>
    </source>
</evidence>
<gene>
    <name evidence="15" type="ORF">IW245_003493</name>
</gene>
<evidence type="ECO:0000256" key="3">
    <source>
        <dbReference type="ARBA" id="ARBA00015325"/>
    </source>
</evidence>
<evidence type="ECO:0000256" key="11">
    <source>
        <dbReference type="ARBA" id="ARBA00033342"/>
    </source>
</evidence>
<feature type="transmembrane region" description="Helical" evidence="13">
    <location>
        <begin position="28"/>
        <end position="48"/>
    </location>
</feature>
<dbReference type="PANTHER" id="PTHR12428">
    <property type="entry name" value="OXA1"/>
    <property type="match status" value="1"/>
</dbReference>
<comment type="caution">
    <text evidence="15">The sequence shown here is derived from an EMBL/GenBank/DDBJ whole genome shotgun (WGS) entry which is preliminary data.</text>
</comment>
<protein>
    <recommendedName>
        <fullName evidence="3">Membrane protein insertase YidC</fullName>
    </recommendedName>
    <alternativeName>
        <fullName evidence="11">Foldase YidC</fullName>
    </alternativeName>
    <alternativeName>
        <fullName evidence="10">Membrane integrase YidC</fullName>
    </alternativeName>
    <alternativeName>
        <fullName evidence="9">Membrane protein YidC</fullName>
    </alternativeName>
</protein>
<dbReference type="AlphaFoldDB" id="A0A8J7KJW0"/>
<evidence type="ECO:0000256" key="10">
    <source>
        <dbReference type="ARBA" id="ARBA00033245"/>
    </source>
</evidence>
<accession>A0A8J7KJW0</accession>
<dbReference type="EMBL" id="JADOUF010000001">
    <property type="protein sequence ID" value="MBG6137299.1"/>
    <property type="molecule type" value="Genomic_DNA"/>
</dbReference>
<keyword evidence="4 12" id="KW-0812">Transmembrane</keyword>
<organism evidence="15 16">
    <name type="scientific">Longispora fulva</name>
    <dbReference type="NCBI Taxonomy" id="619741"/>
    <lineage>
        <taxon>Bacteria</taxon>
        <taxon>Bacillati</taxon>
        <taxon>Actinomycetota</taxon>
        <taxon>Actinomycetes</taxon>
        <taxon>Micromonosporales</taxon>
        <taxon>Micromonosporaceae</taxon>
        <taxon>Longispora</taxon>
    </lineage>
</organism>
<evidence type="ECO:0000256" key="5">
    <source>
        <dbReference type="ARBA" id="ARBA00022989"/>
    </source>
</evidence>
<keyword evidence="16" id="KW-1185">Reference proteome</keyword>
<feature type="domain" description="Membrane insertase YidC/Oxa/ALB C-terminal" evidence="14">
    <location>
        <begin position="29"/>
        <end position="209"/>
    </location>
</feature>
<comment type="function">
    <text evidence="7">Required for the insertion and/or proper folding and/or complex formation of integral membrane proteins into the membrane. Involved in integration of membrane proteins that insert both dependently and independently of the Sec translocase complex, as well as at least some lipoproteins. Aids folding of multispanning membrane proteins.</text>
</comment>
<evidence type="ECO:0000256" key="7">
    <source>
        <dbReference type="ARBA" id="ARBA00025034"/>
    </source>
</evidence>
<feature type="transmembrane region" description="Helical" evidence="13">
    <location>
        <begin position="139"/>
        <end position="156"/>
    </location>
</feature>
<dbReference type="GO" id="GO:0005886">
    <property type="term" value="C:plasma membrane"/>
    <property type="evidence" value="ECO:0007669"/>
    <property type="project" value="TreeGrafter"/>
</dbReference>
<dbReference type="GO" id="GO:0051205">
    <property type="term" value="P:protein insertion into membrane"/>
    <property type="evidence" value="ECO:0007669"/>
    <property type="project" value="TreeGrafter"/>
</dbReference>
<comment type="subcellular location">
    <subcellularLocation>
        <location evidence="1 12">Membrane</location>
        <topology evidence="1 12">Multi-pass membrane protein</topology>
    </subcellularLocation>
</comment>
<dbReference type="InterPro" id="IPR028055">
    <property type="entry name" value="YidC/Oxa/ALB_C"/>
</dbReference>
<reference evidence="15" key="1">
    <citation type="submission" date="2020-11" db="EMBL/GenBank/DDBJ databases">
        <title>Sequencing the genomes of 1000 actinobacteria strains.</title>
        <authorList>
            <person name="Klenk H.-P."/>
        </authorList>
    </citation>
    <scope>NUCLEOTIDE SEQUENCE</scope>
    <source>
        <strain evidence="15">DSM 45356</strain>
    </source>
</reference>
<dbReference type="PANTHER" id="PTHR12428:SF65">
    <property type="entry name" value="CYTOCHROME C OXIDASE ASSEMBLY PROTEIN COX18, MITOCHONDRIAL"/>
    <property type="match status" value="1"/>
</dbReference>
<evidence type="ECO:0000313" key="16">
    <source>
        <dbReference type="Proteomes" id="UP000622552"/>
    </source>
</evidence>
<evidence type="ECO:0000313" key="15">
    <source>
        <dbReference type="EMBL" id="MBG6137299.1"/>
    </source>
</evidence>
<evidence type="ECO:0000256" key="8">
    <source>
        <dbReference type="ARBA" id="ARBA00026028"/>
    </source>
</evidence>